<dbReference type="GO" id="GO:0003824">
    <property type="term" value="F:catalytic activity"/>
    <property type="evidence" value="ECO:0007669"/>
    <property type="project" value="InterPro"/>
</dbReference>
<dbReference type="PANTHER" id="PTHR33710:SF64">
    <property type="entry name" value="ENDONUCLEASE_EXONUCLEASE_PHOSPHATASE DOMAIN-CONTAINING PROTEIN"/>
    <property type="match status" value="1"/>
</dbReference>
<feature type="domain" description="Endonuclease/exonuclease/phosphatase" evidence="1">
    <location>
        <begin position="4"/>
        <end position="227"/>
    </location>
</feature>
<dbReference type="Pfam" id="PF03372">
    <property type="entry name" value="Exo_endo_phos"/>
    <property type="match status" value="1"/>
</dbReference>
<dbReference type="OMA" id="KHPGFAQ"/>
<dbReference type="AlphaFoldDB" id="A0A151S184"/>
<dbReference type="EMBL" id="KQ483496">
    <property type="protein sequence ID" value="KYP48573.1"/>
    <property type="molecule type" value="Genomic_DNA"/>
</dbReference>
<keyword evidence="3" id="KW-1185">Reference proteome</keyword>
<name>A0A151S184_CAJCA</name>
<dbReference type="SUPFAM" id="SSF56219">
    <property type="entry name" value="DNase I-like"/>
    <property type="match status" value="1"/>
</dbReference>
<dbReference type="InterPro" id="IPR036691">
    <property type="entry name" value="Endo/exonu/phosph_ase_sf"/>
</dbReference>
<sequence length="485" mass="55564">MIVASLNIRGIGGRVKKLEVRKLLCSEGVDVFFLQETKKELIDDIFCASLTGGVDYDWVSKPAVGLSGGLLSLWRKEKFIMTESFSGDHFIGVKGLWGENNLECSFVNIYAPCDLQRKKELWRCLVEVMRCRGGDLWCVGGDFNAVRVEGERRGVSSYWREDDMKCFDEFITEAELVDLPLVGRKYTWYKTDGKCMSRLDRFLVSNAWLSHWPHTTQWGLSRGVSDHCAILLKNEDINWGPKPFREKNEARNIVNMLDLKSENSNLQEVEVVQRKEWRAQLCASLTLKDNLLFQKSRLNWLQAGDANSKFFHACINRRRLKNEIRSLKVANERYNEPSTIKEAVKGFFEGHFRECLHPRPRLQGTNFKTLSEEDATTLILPFSDEEVKIEVWDCEGSKSPGPGSNSSFVVLVPKTDNPQKVEEYRPIFLIGCMYKVLAKVLANRMKKVVGKVISESQSTFLKGRLILDSVLIANEILEEAKRKKK</sequence>
<dbReference type="Gramene" id="C.cajan_26941.t">
    <property type="protein sequence ID" value="C.cajan_26941.t"/>
    <property type="gene ID" value="C.cajan_26941"/>
</dbReference>
<reference evidence="2" key="1">
    <citation type="journal article" date="2012" name="Nat. Biotechnol.">
        <title>Draft genome sequence of pigeonpea (Cajanus cajan), an orphan legume crop of resource-poor farmers.</title>
        <authorList>
            <person name="Varshney R.K."/>
            <person name="Chen W."/>
            <person name="Li Y."/>
            <person name="Bharti A.K."/>
            <person name="Saxena R.K."/>
            <person name="Schlueter J.A."/>
            <person name="Donoghue M.T."/>
            <person name="Azam S."/>
            <person name="Fan G."/>
            <person name="Whaley A.M."/>
            <person name="Farmer A.D."/>
            <person name="Sheridan J."/>
            <person name="Iwata A."/>
            <person name="Tuteja R."/>
            <person name="Penmetsa R.V."/>
            <person name="Wu W."/>
            <person name="Upadhyaya H.D."/>
            <person name="Yang S.P."/>
            <person name="Shah T."/>
            <person name="Saxena K.B."/>
            <person name="Michael T."/>
            <person name="McCombie W.R."/>
            <person name="Yang B."/>
            <person name="Zhang G."/>
            <person name="Yang H."/>
            <person name="Wang J."/>
            <person name="Spillane C."/>
            <person name="Cook D.R."/>
            <person name="May G.D."/>
            <person name="Xu X."/>
            <person name="Jackson S.A."/>
        </authorList>
    </citation>
    <scope>NUCLEOTIDE SEQUENCE [LARGE SCALE GENOMIC DNA]</scope>
</reference>
<evidence type="ECO:0000259" key="1">
    <source>
        <dbReference type="Pfam" id="PF03372"/>
    </source>
</evidence>
<proteinExistence type="predicted"/>
<dbReference type="Gene3D" id="3.60.10.10">
    <property type="entry name" value="Endonuclease/exonuclease/phosphatase"/>
    <property type="match status" value="1"/>
</dbReference>
<dbReference type="STRING" id="3821.A0A151S184"/>
<dbReference type="InterPro" id="IPR005135">
    <property type="entry name" value="Endo/exonuclease/phosphatase"/>
</dbReference>
<dbReference type="PANTHER" id="PTHR33710">
    <property type="entry name" value="BNAC02G09200D PROTEIN"/>
    <property type="match status" value="1"/>
</dbReference>
<accession>A0A151S184</accession>
<dbReference type="Proteomes" id="UP000075243">
    <property type="component" value="Unassembled WGS sequence"/>
</dbReference>
<protein>
    <submittedName>
        <fullName evidence="2">Transposon TX1 uncharacterized</fullName>
    </submittedName>
</protein>
<organism evidence="2 3">
    <name type="scientific">Cajanus cajan</name>
    <name type="common">Pigeon pea</name>
    <name type="synonym">Cajanus indicus</name>
    <dbReference type="NCBI Taxonomy" id="3821"/>
    <lineage>
        <taxon>Eukaryota</taxon>
        <taxon>Viridiplantae</taxon>
        <taxon>Streptophyta</taxon>
        <taxon>Embryophyta</taxon>
        <taxon>Tracheophyta</taxon>
        <taxon>Spermatophyta</taxon>
        <taxon>Magnoliopsida</taxon>
        <taxon>eudicotyledons</taxon>
        <taxon>Gunneridae</taxon>
        <taxon>Pentapetalae</taxon>
        <taxon>rosids</taxon>
        <taxon>fabids</taxon>
        <taxon>Fabales</taxon>
        <taxon>Fabaceae</taxon>
        <taxon>Papilionoideae</taxon>
        <taxon>50 kb inversion clade</taxon>
        <taxon>NPAAA clade</taxon>
        <taxon>indigoferoid/millettioid clade</taxon>
        <taxon>Phaseoleae</taxon>
        <taxon>Cajanus</taxon>
    </lineage>
</organism>
<gene>
    <name evidence="2" type="ORF">KK1_029724</name>
</gene>
<evidence type="ECO:0000313" key="3">
    <source>
        <dbReference type="Proteomes" id="UP000075243"/>
    </source>
</evidence>
<evidence type="ECO:0000313" key="2">
    <source>
        <dbReference type="EMBL" id="KYP48573.1"/>
    </source>
</evidence>